<dbReference type="AlphaFoldDB" id="A0AAV7UY63"/>
<protein>
    <submittedName>
        <fullName evidence="2">Uncharacterized protein</fullName>
    </submittedName>
</protein>
<keyword evidence="3" id="KW-1185">Reference proteome</keyword>
<feature type="region of interest" description="Disordered" evidence="1">
    <location>
        <begin position="59"/>
        <end position="78"/>
    </location>
</feature>
<comment type="caution">
    <text evidence="2">The sequence shown here is derived from an EMBL/GenBank/DDBJ whole genome shotgun (WGS) entry which is preliminary data.</text>
</comment>
<dbReference type="Proteomes" id="UP001066276">
    <property type="component" value="Chromosome 2_2"/>
</dbReference>
<evidence type="ECO:0000256" key="1">
    <source>
        <dbReference type="SAM" id="MobiDB-lite"/>
    </source>
</evidence>
<accession>A0AAV7UY63</accession>
<gene>
    <name evidence="2" type="ORF">NDU88_002629</name>
</gene>
<name>A0AAV7UY63_PLEWA</name>
<evidence type="ECO:0000313" key="3">
    <source>
        <dbReference type="Proteomes" id="UP001066276"/>
    </source>
</evidence>
<dbReference type="EMBL" id="JANPWB010000004">
    <property type="protein sequence ID" value="KAJ1193331.1"/>
    <property type="molecule type" value="Genomic_DNA"/>
</dbReference>
<reference evidence="2" key="1">
    <citation type="journal article" date="2022" name="bioRxiv">
        <title>Sequencing and chromosome-scale assembly of the giantPleurodeles waltlgenome.</title>
        <authorList>
            <person name="Brown T."/>
            <person name="Elewa A."/>
            <person name="Iarovenko S."/>
            <person name="Subramanian E."/>
            <person name="Araus A.J."/>
            <person name="Petzold A."/>
            <person name="Susuki M."/>
            <person name="Suzuki K.-i.T."/>
            <person name="Hayashi T."/>
            <person name="Toyoda A."/>
            <person name="Oliveira C."/>
            <person name="Osipova E."/>
            <person name="Leigh N.D."/>
            <person name="Simon A."/>
            <person name="Yun M.H."/>
        </authorList>
    </citation>
    <scope>NUCLEOTIDE SEQUENCE</scope>
    <source>
        <strain evidence="2">20211129_DDA</strain>
        <tissue evidence="2">Liver</tissue>
    </source>
</reference>
<feature type="region of interest" description="Disordered" evidence="1">
    <location>
        <begin position="1"/>
        <end position="24"/>
    </location>
</feature>
<proteinExistence type="predicted"/>
<evidence type="ECO:0000313" key="2">
    <source>
        <dbReference type="EMBL" id="KAJ1193331.1"/>
    </source>
</evidence>
<organism evidence="2 3">
    <name type="scientific">Pleurodeles waltl</name>
    <name type="common">Iberian ribbed newt</name>
    <dbReference type="NCBI Taxonomy" id="8319"/>
    <lineage>
        <taxon>Eukaryota</taxon>
        <taxon>Metazoa</taxon>
        <taxon>Chordata</taxon>
        <taxon>Craniata</taxon>
        <taxon>Vertebrata</taxon>
        <taxon>Euteleostomi</taxon>
        <taxon>Amphibia</taxon>
        <taxon>Batrachia</taxon>
        <taxon>Caudata</taxon>
        <taxon>Salamandroidea</taxon>
        <taxon>Salamandridae</taxon>
        <taxon>Pleurodelinae</taxon>
        <taxon>Pleurodeles</taxon>
    </lineage>
</organism>
<feature type="compositionally biased region" description="Gly residues" evidence="1">
    <location>
        <begin position="1"/>
        <end position="12"/>
    </location>
</feature>
<sequence>MEQRGAQGGEGPPGRRRPLLLAPPGYSLRPPVLRPRCLPGHRPAVPLWYASPGLRRQTRPHLRRSLAGSRQPLHTAPERSERLLRDFAGRRFLSIMPWERRTGWFVRPGSDPAFQVTATATILTTPPKAVGFSDSKCTFNLVYIKPN</sequence>